<dbReference type="PANTHER" id="PTHR21198">
    <property type="entry name" value="GLUTAMATE RACEMASE"/>
    <property type="match status" value="1"/>
</dbReference>
<dbReference type="EMBL" id="JACJKY010000011">
    <property type="protein sequence ID" value="MBM6921084.1"/>
    <property type="molecule type" value="Genomic_DNA"/>
</dbReference>
<protein>
    <recommendedName>
        <fullName evidence="2 7">Glutamate racemase</fullName>
        <ecNumber evidence="2 7">5.1.1.3</ecNumber>
    </recommendedName>
</protein>
<dbReference type="InterPro" id="IPR004391">
    <property type="entry name" value="Glu_race"/>
</dbReference>
<feature type="active site" description="Proton donor/acceptor" evidence="7">
    <location>
        <position position="74"/>
    </location>
</feature>
<name>A0A939BDH3_9FIRM</name>
<dbReference type="GO" id="GO:0008360">
    <property type="term" value="P:regulation of cell shape"/>
    <property type="evidence" value="ECO:0007669"/>
    <property type="project" value="UniProtKB-KW"/>
</dbReference>
<comment type="caution">
    <text evidence="8">The sequence shown here is derived from an EMBL/GenBank/DDBJ whole genome shotgun (WGS) entry which is preliminary data.</text>
</comment>
<dbReference type="AlphaFoldDB" id="A0A939BDH3"/>
<dbReference type="HAMAP" id="MF_00258">
    <property type="entry name" value="Glu_racemase"/>
    <property type="match status" value="1"/>
</dbReference>
<dbReference type="InterPro" id="IPR001920">
    <property type="entry name" value="Asp/Glu_race"/>
</dbReference>
<evidence type="ECO:0000256" key="6">
    <source>
        <dbReference type="ARBA" id="ARBA00023316"/>
    </source>
</evidence>
<evidence type="ECO:0000256" key="2">
    <source>
        <dbReference type="ARBA" id="ARBA00013090"/>
    </source>
</evidence>
<sequence>MNDSRPIGVFDSGLGGLTAVRALQTLLPNEHIVYFGDTGRVPYGTRSRETVRKYARQDMRFLLSHEVKMVIAACNTVSASVSDDDLSLLHVPFIEVLTPAARRAVSCTKNKKVALIGTPATVKSGAYERAIHALNPDITLTPVACPLFVPLVENGFTADDDPVTTLVAQKYLAPVIESGADTLILGCTHYPILKGVLRRVLGDSVTLIDSGKEAAKQAKSCLMQNGLLAADTQTGETQYYVSDSAESFAMLAEPIIGESVADCATQIDIDTY</sequence>
<feature type="binding site" evidence="7">
    <location>
        <begin position="75"/>
        <end position="76"/>
    </location>
    <ligand>
        <name>substrate</name>
    </ligand>
</feature>
<dbReference type="NCBIfam" id="TIGR00067">
    <property type="entry name" value="glut_race"/>
    <property type="match status" value="1"/>
</dbReference>
<evidence type="ECO:0000256" key="5">
    <source>
        <dbReference type="ARBA" id="ARBA00023235"/>
    </source>
</evidence>
<keyword evidence="3 7" id="KW-0133">Cell shape</keyword>
<comment type="function">
    <text evidence="7">Provides the (R)-glutamate required for cell wall biosynthesis.</text>
</comment>
<evidence type="ECO:0000256" key="1">
    <source>
        <dbReference type="ARBA" id="ARBA00001602"/>
    </source>
</evidence>
<feature type="binding site" evidence="7">
    <location>
        <begin position="43"/>
        <end position="44"/>
    </location>
    <ligand>
        <name>substrate</name>
    </ligand>
</feature>
<dbReference type="SUPFAM" id="SSF53681">
    <property type="entry name" value="Aspartate/glutamate racemase"/>
    <property type="match status" value="2"/>
</dbReference>
<evidence type="ECO:0000256" key="4">
    <source>
        <dbReference type="ARBA" id="ARBA00022984"/>
    </source>
</evidence>
<dbReference type="GO" id="GO:0008881">
    <property type="term" value="F:glutamate racemase activity"/>
    <property type="evidence" value="ECO:0007669"/>
    <property type="project" value="UniProtKB-UniRule"/>
</dbReference>
<comment type="pathway">
    <text evidence="7">Cell wall biogenesis; peptidoglycan biosynthesis.</text>
</comment>
<evidence type="ECO:0000313" key="8">
    <source>
        <dbReference type="EMBL" id="MBM6921084.1"/>
    </source>
</evidence>
<dbReference type="GO" id="GO:0071555">
    <property type="term" value="P:cell wall organization"/>
    <property type="evidence" value="ECO:0007669"/>
    <property type="project" value="UniProtKB-KW"/>
</dbReference>
<organism evidence="8 9">
    <name type="scientific">Merdimmobilis hominis</name>
    <dbReference type="NCBI Taxonomy" id="2897707"/>
    <lineage>
        <taxon>Bacteria</taxon>
        <taxon>Bacillati</taxon>
        <taxon>Bacillota</taxon>
        <taxon>Clostridia</taxon>
        <taxon>Eubacteriales</taxon>
        <taxon>Oscillospiraceae</taxon>
        <taxon>Merdimmobilis</taxon>
    </lineage>
</organism>
<gene>
    <name evidence="7" type="primary">murI</name>
    <name evidence="8" type="ORF">H6A12_07955</name>
</gene>
<dbReference type="InterPro" id="IPR015942">
    <property type="entry name" value="Asp/Glu/hydantoin_racemase"/>
</dbReference>
<keyword evidence="6 7" id="KW-0961">Cell wall biogenesis/degradation</keyword>
<evidence type="ECO:0000313" key="9">
    <source>
        <dbReference type="Proteomes" id="UP000774750"/>
    </source>
</evidence>
<proteinExistence type="inferred from homology"/>
<dbReference type="Pfam" id="PF01177">
    <property type="entry name" value="Asp_Glu_race"/>
    <property type="match status" value="1"/>
</dbReference>
<dbReference type="Proteomes" id="UP000774750">
    <property type="component" value="Unassembled WGS sequence"/>
</dbReference>
<dbReference type="InterPro" id="IPR033134">
    <property type="entry name" value="Asp/Glu_racemase_AS_2"/>
</dbReference>
<keyword evidence="5 7" id="KW-0413">Isomerase</keyword>
<feature type="binding site" evidence="7">
    <location>
        <begin position="188"/>
        <end position="189"/>
    </location>
    <ligand>
        <name>substrate</name>
    </ligand>
</feature>
<dbReference type="PANTHER" id="PTHR21198:SF2">
    <property type="entry name" value="GLUTAMATE RACEMASE"/>
    <property type="match status" value="1"/>
</dbReference>
<comment type="similarity">
    <text evidence="7">Belongs to the aspartate/glutamate racemases family.</text>
</comment>
<dbReference type="RefSeq" id="WP_204446658.1">
    <property type="nucleotide sequence ID" value="NZ_JACJKY010000011.1"/>
</dbReference>
<reference evidence="8" key="2">
    <citation type="journal article" date="2021" name="Sci. Rep.">
        <title>The distribution of antibiotic resistance genes in chicken gut microbiota commensals.</title>
        <authorList>
            <person name="Juricova H."/>
            <person name="Matiasovicova J."/>
            <person name="Kubasova T."/>
            <person name="Cejkova D."/>
            <person name="Rychlik I."/>
        </authorList>
    </citation>
    <scope>NUCLEOTIDE SEQUENCE</scope>
    <source>
        <strain evidence="8">An559</strain>
    </source>
</reference>
<keyword evidence="4 7" id="KW-0573">Peptidoglycan synthesis</keyword>
<dbReference type="Gene3D" id="3.40.50.1860">
    <property type="match status" value="2"/>
</dbReference>
<accession>A0A939BDH3</accession>
<reference evidence="8" key="1">
    <citation type="submission" date="2020-08" db="EMBL/GenBank/DDBJ databases">
        <authorList>
            <person name="Cejkova D."/>
            <person name="Kubasova T."/>
            <person name="Jahodarova E."/>
            <person name="Rychlik I."/>
        </authorList>
    </citation>
    <scope>NUCLEOTIDE SEQUENCE</scope>
    <source>
        <strain evidence="8">An559</strain>
    </source>
</reference>
<dbReference type="GO" id="GO:0009252">
    <property type="term" value="P:peptidoglycan biosynthetic process"/>
    <property type="evidence" value="ECO:0007669"/>
    <property type="project" value="UniProtKB-UniRule"/>
</dbReference>
<dbReference type="EC" id="5.1.1.3" evidence="2 7"/>
<evidence type="ECO:0000256" key="7">
    <source>
        <dbReference type="HAMAP-Rule" id="MF_00258"/>
    </source>
</evidence>
<keyword evidence="9" id="KW-1185">Reference proteome</keyword>
<feature type="active site" description="Proton donor/acceptor" evidence="7">
    <location>
        <position position="187"/>
    </location>
</feature>
<dbReference type="FunFam" id="3.40.50.1860:FF:000001">
    <property type="entry name" value="Glutamate racemase"/>
    <property type="match status" value="1"/>
</dbReference>
<feature type="binding site" evidence="7">
    <location>
        <begin position="11"/>
        <end position="12"/>
    </location>
    <ligand>
        <name>substrate</name>
    </ligand>
</feature>
<dbReference type="PROSITE" id="PS00924">
    <property type="entry name" value="ASP_GLU_RACEMASE_2"/>
    <property type="match status" value="1"/>
</dbReference>
<comment type="catalytic activity">
    <reaction evidence="1 7">
        <text>L-glutamate = D-glutamate</text>
        <dbReference type="Rhea" id="RHEA:12813"/>
        <dbReference type="ChEBI" id="CHEBI:29985"/>
        <dbReference type="ChEBI" id="CHEBI:29986"/>
        <dbReference type="EC" id="5.1.1.3"/>
    </reaction>
</comment>
<evidence type="ECO:0000256" key="3">
    <source>
        <dbReference type="ARBA" id="ARBA00022960"/>
    </source>
</evidence>